<dbReference type="AlphaFoldDB" id="A0A6F9DCW5"/>
<feature type="compositionally biased region" description="Polar residues" evidence="1">
    <location>
        <begin position="146"/>
        <end position="178"/>
    </location>
</feature>
<evidence type="ECO:0000313" key="2">
    <source>
        <dbReference type="EMBL" id="CAB3243032.1"/>
    </source>
</evidence>
<feature type="compositionally biased region" description="Polar residues" evidence="1">
    <location>
        <begin position="48"/>
        <end position="58"/>
    </location>
</feature>
<accession>A0A6F9DCW5</accession>
<dbReference type="EMBL" id="LR784903">
    <property type="protein sequence ID" value="CAB3243032.1"/>
    <property type="molecule type" value="mRNA"/>
</dbReference>
<protein>
    <submittedName>
        <fullName evidence="2">Epsin-1-like</fullName>
    </submittedName>
</protein>
<sequence length="462" mass="49801">MAKELKDGISRELRYMEYKLRKKRSDKDKDKKKIKHNQFGKGYPSMDEFSSSSVSTDMKQAMPSTVGEEDLQLQVALAVSREEAKEKERLEKNDKVKLEIAIKESSTQQADKSTPQHQAKPMDPWGGESPTVQAPKNSFDPFSDMGTAQQPSNGIDAWGTTNASNNVAAQPNGSQWSPPKNAALVLPPPQKVAAKPLDPWGPSSPTAVSKPQAPADPWGGNLESQSSSQTAWDAQPQTAPQPSFPSTTGGSFDAFAPTTSTSGFESNGSFDPLKEFDSLHISSTAPPQNIPSFTPMVPTSTSDNFLQQSNGFDENDNQPDGPDVVTNKAGAFLGENAALVNVENLVAKPKTATHYQTLSIDTSGALGSHRNPFNQKGPSPSLNQMKGGPQFGSQMPVTGQPMPGSAQQMPMMNPTPMSMAPVGYGMAPNPIQPVQPVYGMQQQMMYNPNQMNAFPQQNPSLF</sequence>
<feature type="region of interest" description="Disordered" evidence="1">
    <location>
        <begin position="102"/>
        <end position="269"/>
    </location>
</feature>
<feature type="region of interest" description="Disordered" evidence="1">
    <location>
        <begin position="20"/>
        <end position="69"/>
    </location>
</feature>
<name>A0A6F9DCW5_9ASCI</name>
<feature type="compositionally biased region" description="Polar residues" evidence="1">
    <location>
        <begin position="222"/>
        <end position="250"/>
    </location>
</feature>
<feature type="compositionally biased region" description="Polar residues" evidence="1">
    <location>
        <begin position="257"/>
        <end position="269"/>
    </location>
</feature>
<organism evidence="2">
    <name type="scientific">Phallusia mammillata</name>
    <dbReference type="NCBI Taxonomy" id="59560"/>
    <lineage>
        <taxon>Eukaryota</taxon>
        <taxon>Metazoa</taxon>
        <taxon>Chordata</taxon>
        <taxon>Tunicata</taxon>
        <taxon>Ascidiacea</taxon>
        <taxon>Phlebobranchia</taxon>
        <taxon>Ascidiidae</taxon>
        <taxon>Phallusia</taxon>
    </lineage>
</organism>
<evidence type="ECO:0000256" key="1">
    <source>
        <dbReference type="SAM" id="MobiDB-lite"/>
    </source>
</evidence>
<feature type="compositionally biased region" description="Polar residues" evidence="1">
    <location>
        <begin position="104"/>
        <end position="117"/>
    </location>
</feature>
<feature type="compositionally biased region" description="Polar residues" evidence="1">
    <location>
        <begin position="281"/>
        <end position="312"/>
    </location>
</feature>
<feature type="region of interest" description="Disordered" evidence="1">
    <location>
        <begin position="281"/>
        <end position="323"/>
    </location>
</feature>
<proteinExistence type="evidence at transcript level"/>
<feature type="compositionally biased region" description="Basic and acidic residues" evidence="1">
    <location>
        <begin position="20"/>
        <end position="31"/>
    </location>
</feature>
<reference evidence="2" key="1">
    <citation type="submission" date="2020-04" db="EMBL/GenBank/DDBJ databases">
        <authorList>
            <person name="Neveu A P."/>
        </authorList>
    </citation>
    <scope>NUCLEOTIDE SEQUENCE</scope>
    <source>
        <tissue evidence="2">Whole embryo</tissue>
    </source>
</reference>
<gene>
    <name evidence="2" type="primary">Epn1</name>
</gene>